<dbReference type="Gene3D" id="1.20.1280.50">
    <property type="match status" value="1"/>
</dbReference>
<comment type="caution">
    <text evidence="3">The sequence shown here is derived from an EMBL/GenBank/DDBJ whole genome shotgun (WGS) entry which is preliminary data.</text>
</comment>
<feature type="compositionally biased region" description="Low complexity" evidence="1">
    <location>
        <begin position="357"/>
        <end position="366"/>
    </location>
</feature>
<name>A0A9W8LN74_9FUNG</name>
<gene>
    <name evidence="3" type="ORF">H4R18_000310</name>
</gene>
<feature type="compositionally biased region" description="Low complexity" evidence="1">
    <location>
        <begin position="376"/>
        <end position="388"/>
    </location>
</feature>
<evidence type="ECO:0000256" key="1">
    <source>
        <dbReference type="SAM" id="MobiDB-lite"/>
    </source>
</evidence>
<reference evidence="3" key="1">
    <citation type="submission" date="2022-07" db="EMBL/GenBank/DDBJ databases">
        <title>Phylogenomic reconstructions and comparative analyses of Kickxellomycotina fungi.</title>
        <authorList>
            <person name="Reynolds N.K."/>
            <person name="Stajich J.E."/>
            <person name="Barry K."/>
            <person name="Grigoriev I.V."/>
            <person name="Crous P."/>
            <person name="Smith M.E."/>
        </authorList>
    </citation>
    <scope>NUCLEOTIDE SEQUENCE</scope>
    <source>
        <strain evidence="3">NBRC 105414</strain>
    </source>
</reference>
<evidence type="ECO:0000313" key="4">
    <source>
        <dbReference type="Proteomes" id="UP001140217"/>
    </source>
</evidence>
<accession>A0A9W8LN74</accession>
<proteinExistence type="predicted"/>
<dbReference type="Gene3D" id="3.80.10.10">
    <property type="entry name" value="Ribonuclease Inhibitor"/>
    <property type="match status" value="1"/>
</dbReference>
<feature type="domain" description="F-box" evidence="2">
    <location>
        <begin position="119"/>
        <end position="164"/>
    </location>
</feature>
<dbReference type="Proteomes" id="UP001140217">
    <property type="component" value="Unassembled WGS sequence"/>
</dbReference>
<dbReference type="SUPFAM" id="SSF81383">
    <property type="entry name" value="F-box domain"/>
    <property type="match status" value="1"/>
</dbReference>
<protein>
    <recommendedName>
        <fullName evidence="2">F-box domain-containing protein</fullName>
    </recommendedName>
</protein>
<evidence type="ECO:0000313" key="3">
    <source>
        <dbReference type="EMBL" id="KAJ2785764.1"/>
    </source>
</evidence>
<sequence>MEPPDPEDEQCTCPAFTSSGEHTPMCMLYTPLSHMDIPEWRRRSSGGCSSSSRPPSYAARGIGIGAGAHYPPPSTVSSVAESYGSASSVLDSMVATETESLSSYQLKRSTSVCSISSAASACQLLPSEMLRAVFLYLGADDLRAVVQVSRQWRAAGNPLLWRTMVFPLDKRRLAAMKPILSHVGRHVRHVIVAPAVERRRSDRGLSRRVSASTPRAWPLSRSGSTSSHYAHAQAGTLGRNDALADHADAPVSSAARGTAAAEALPAPMSEASSTLPSPQAQLGPGLMPPPSPLLLSSPRQHRETPSAAISPVDTPGAGAAAARRPSRTSVALLPSPMLPPVYAVPIPGTPGPGNVLSDSHQPSSSGGSWGATGLVGASAPGRAGAAPGHNPYQHHETSEGTVLRMHQFMERYCTHVLAATVKNPAGISSHGRRLGILTRLFRAYPRLERLDLSDFIMWDTQPLQLASEQLRMLVSLDVTNRVELGDGDLLPVIQSCGRLRELRIRATNATDATIRAVVRHMADALVSLDVGGCSVSSAAMSELVTTCRRLRVLKTWSCLRLDNSFLLALDPRVLTQLQVLDMMDVRKFSAEAIRRTFLQQEWPCMRYLRVCAQCTREDFGGVSRRAVLKLNTPTILD</sequence>
<feature type="region of interest" description="Disordered" evidence="1">
    <location>
        <begin position="249"/>
        <end position="326"/>
    </location>
</feature>
<feature type="region of interest" description="Disordered" evidence="1">
    <location>
        <begin position="352"/>
        <end position="396"/>
    </location>
</feature>
<dbReference type="EMBL" id="JANBUL010000007">
    <property type="protein sequence ID" value="KAJ2785764.1"/>
    <property type="molecule type" value="Genomic_DNA"/>
</dbReference>
<dbReference type="InterPro" id="IPR036047">
    <property type="entry name" value="F-box-like_dom_sf"/>
</dbReference>
<dbReference type="Pfam" id="PF12937">
    <property type="entry name" value="F-box-like"/>
    <property type="match status" value="1"/>
</dbReference>
<evidence type="ECO:0000259" key="2">
    <source>
        <dbReference type="PROSITE" id="PS50181"/>
    </source>
</evidence>
<feature type="compositionally biased region" description="Low complexity" evidence="1">
    <location>
        <begin position="249"/>
        <end position="273"/>
    </location>
</feature>
<dbReference type="InterPro" id="IPR032675">
    <property type="entry name" value="LRR_dom_sf"/>
</dbReference>
<dbReference type="InterPro" id="IPR001810">
    <property type="entry name" value="F-box_dom"/>
</dbReference>
<dbReference type="SUPFAM" id="SSF52047">
    <property type="entry name" value="RNI-like"/>
    <property type="match status" value="1"/>
</dbReference>
<dbReference type="OrthoDB" id="10257471at2759"/>
<feature type="compositionally biased region" description="Low complexity" evidence="1">
    <location>
        <begin position="314"/>
        <end position="326"/>
    </location>
</feature>
<feature type="region of interest" description="Disordered" evidence="1">
    <location>
        <begin position="202"/>
        <end position="230"/>
    </location>
</feature>
<keyword evidence="4" id="KW-1185">Reference proteome</keyword>
<dbReference type="PROSITE" id="PS50181">
    <property type="entry name" value="FBOX"/>
    <property type="match status" value="1"/>
</dbReference>
<organism evidence="3 4">
    <name type="scientific">Coemansia javaensis</name>
    <dbReference type="NCBI Taxonomy" id="2761396"/>
    <lineage>
        <taxon>Eukaryota</taxon>
        <taxon>Fungi</taxon>
        <taxon>Fungi incertae sedis</taxon>
        <taxon>Zoopagomycota</taxon>
        <taxon>Kickxellomycotina</taxon>
        <taxon>Kickxellomycetes</taxon>
        <taxon>Kickxellales</taxon>
        <taxon>Kickxellaceae</taxon>
        <taxon>Coemansia</taxon>
    </lineage>
</organism>
<dbReference type="AlphaFoldDB" id="A0A9W8LN74"/>